<dbReference type="SUPFAM" id="SSF47027">
    <property type="entry name" value="Acyl-CoA binding protein"/>
    <property type="match status" value="1"/>
</dbReference>
<dbReference type="InterPro" id="IPR014352">
    <property type="entry name" value="FERM/acyl-CoA-bd_prot_sf"/>
</dbReference>
<feature type="compositionally biased region" description="Polar residues" evidence="3">
    <location>
        <begin position="816"/>
        <end position="833"/>
    </location>
</feature>
<reference evidence="6" key="1">
    <citation type="journal article" date="2021" name="Microbiol. Resour. Announc.">
        <title>LGAAP: Leishmaniinae Genome Assembly and Annotation Pipeline.</title>
        <authorList>
            <person name="Almutairi H."/>
            <person name="Urbaniak M.D."/>
            <person name="Bates M.D."/>
            <person name="Jariyapan N."/>
            <person name="Kwakye-Nuako G."/>
            <person name="Thomaz-Soccol V."/>
            <person name="Al-Salem W.S."/>
            <person name="Dillon R.J."/>
            <person name="Bates P.A."/>
            <person name="Gatherer D."/>
        </authorList>
    </citation>
    <scope>NUCLEOTIDE SEQUENCE [LARGE SCALE GENOMIC DNA]</scope>
</reference>
<evidence type="ECO:0000256" key="2">
    <source>
        <dbReference type="ARBA" id="ARBA00023121"/>
    </source>
</evidence>
<feature type="domain" description="ACB" evidence="4">
    <location>
        <begin position="906"/>
        <end position="991"/>
    </location>
</feature>
<evidence type="ECO:0000256" key="1">
    <source>
        <dbReference type="ARBA" id="ARBA00005567"/>
    </source>
</evidence>
<comment type="similarity">
    <text evidence="1">Belongs to the ACBP family.</text>
</comment>
<feature type="region of interest" description="Disordered" evidence="3">
    <location>
        <begin position="429"/>
        <end position="450"/>
    </location>
</feature>
<dbReference type="OrthoDB" id="346910at2759"/>
<keyword evidence="2" id="KW-0446">Lipid-binding</keyword>
<dbReference type="PANTHER" id="PTHR23310">
    <property type="entry name" value="ACYL-COA-BINDING PROTEIN, ACBP"/>
    <property type="match status" value="1"/>
</dbReference>
<keyword evidence="6" id="KW-1185">Reference proteome</keyword>
<feature type="region of interest" description="Disordered" evidence="3">
    <location>
        <begin position="225"/>
        <end position="265"/>
    </location>
</feature>
<dbReference type="GeneID" id="92517474"/>
<dbReference type="Pfam" id="PF00887">
    <property type="entry name" value="ACBP"/>
    <property type="match status" value="1"/>
</dbReference>
<dbReference type="InterPro" id="IPR035984">
    <property type="entry name" value="Acyl-CoA-binding_sf"/>
</dbReference>
<sequence>MSTGVMVCGGAADGAAVHAEFTVLRKPSEDNKYWYTAVHEGKPMTFRILDDSGIDPVDGAGYMKARVQAMQRHVQDACVNVAAEHAYRAVLVELSLLDDPMAIPEETQRDMNCAVDLWCPLHVALMTANKSAAQALLQFHVEHAVAAMTYIANTPSTVCDAGAEEAPDFPPAAPALSADAPDAVVSGRAMSDLLVAPMPILECHVRRELGGAVVLLGHFDGRVRPSSSAAVGKSRPPTPAREASSATAAPVNSRHRGIADDGHGSTGAAVAEDALAQSLCTHNDALLQEEDALFKDRGEEYCLRNILTAMRPLLQSVVLEIKRRALCTTVMTLRSPVVPESAIDFVHDYCSSLSMLPQHPPLLIDGEAAFEACDHGDVALLAKVMDAFEGCFAPVLRGQTLLTGRSGGARGASGAQLSAVGGAAPAGSTPPHLFSVSPSPSLGGTAPPSSSSFLSLGGDVSAHGMAGHPHRGGVCRHSHALPPAPFWWCCPPQNVHQLAFVAVWIGCREAVEESSGSGRRRRAVSISNESRVMMATIRQLQESRVAAQRLDSTIWSGHLITITKLLSHECSLEDYMDFVEEGGYFTFTSPRGFCGLFLSALVSGVMAAALVQEPAALRGLRCKVETLLADVPGRPSSLRAYVMGRPSTHAERFRELWIDAACRGVANSGGGSGPNDYDGTETGSSDPVGGRHKRGHRPVKFRSRVELLYYAVVEQVAAAAEEAWAVRGAEEAHTAEAVERGAAPTSSSWPSGATKADAVAALQGWLLMWVSFFTGLRDRTSHRGNLSYSSTSSPMLPQERSQHALNSVAESPLTIGGTSSPLVGTTTSHDQGTVSCEDLVSDDANETVDMVQCVYHALIGRLETGRDPLPTLLRLLFPNGANDMETGASAYGTSAPVDKALPVSSIDQEFASAQRAFAAMAGKESNEAKLKLYSLFKQATIGDVNTDRPGAFDFAGRAKWDAWAKLKGISSLDAKRMYVSEYKMMVELRKSGK</sequence>
<dbReference type="KEGG" id="lmat:92517474"/>
<dbReference type="GO" id="GO:0000062">
    <property type="term" value="F:fatty-acyl-CoA binding"/>
    <property type="evidence" value="ECO:0007669"/>
    <property type="project" value="InterPro"/>
</dbReference>
<evidence type="ECO:0000256" key="3">
    <source>
        <dbReference type="SAM" id="MobiDB-lite"/>
    </source>
</evidence>
<dbReference type="EMBL" id="JAFEUZ010000009">
    <property type="protein sequence ID" value="KAG5485511.1"/>
    <property type="molecule type" value="Genomic_DNA"/>
</dbReference>
<evidence type="ECO:0000259" key="4">
    <source>
        <dbReference type="PROSITE" id="PS51228"/>
    </source>
</evidence>
<evidence type="ECO:0000313" key="5">
    <source>
        <dbReference type="EMBL" id="KAG5485511.1"/>
    </source>
</evidence>
<dbReference type="Proteomes" id="UP000673552">
    <property type="component" value="Unassembled WGS sequence"/>
</dbReference>
<comment type="caution">
    <text evidence="5">The sequence shown here is derived from an EMBL/GenBank/DDBJ whole genome shotgun (WGS) entry which is preliminary data.</text>
</comment>
<reference evidence="6" key="2">
    <citation type="journal article" date="2021" name="Sci. Data">
        <title>Chromosome-scale genome sequencing, assembly and annotation of six genomes from subfamily Leishmaniinae.</title>
        <authorList>
            <person name="Almutairi H."/>
            <person name="Urbaniak M.D."/>
            <person name="Bates M.D."/>
            <person name="Jariyapan N."/>
            <person name="Kwakye-Nuako G."/>
            <person name="Thomaz Soccol V."/>
            <person name="Al-Salem W.S."/>
            <person name="Dillon R.J."/>
            <person name="Bates P.A."/>
            <person name="Gatherer D."/>
        </authorList>
    </citation>
    <scope>NUCLEOTIDE SEQUENCE [LARGE SCALE GENOMIC DNA]</scope>
</reference>
<dbReference type="InterPro" id="IPR000582">
    <property type="entry name" value="Acyl-CoA-binding_protein"/>
</dbReference>
<feature type="region of interest" description="Disordered" evidence="3">
    <location>
        <begin position="783"/>
        <end position="833"/>
    </location>
</feature>
<dbReference type="PRINTS" id="PR00689">
    <property type="entry name" value="ACOABINDINGP"/>
</dbReference>
<dbReference type="PROSITE" id="PS51228">
    <property type="entry name" value="ACB_2"/>
    <property type="match status" value="1"/>
</dbReference>
<feature type="compositionally biased region" description="Polar residues" evidence="3">
    <location>
        <begin position="783"/>
        <end position="795"/>
    </location>
</feature>
<organism evidence="5 6">
    <name type="scientific">Leishmania martiniquensis</name>
    <dbReference type="NCBI Taxonomy" id="1580590"/>
    <lineage>
        <taxon>Eukaryota</taxon>
        <taxon>Discoba</taxon>
        <taxon>Euglenozoa</taxon>
        <taxon>Kinetoplastea</taxon>
        <taxon>Metakinetoplastina</taxon>
        <taxon>Trypanosomatida</taxon>
        <taxon>Trypanosomatidae</taxon>
        <taxon>Leishmaniinae</taxon>
        <taxon>Leishmania</taxon>
    </lineage>
</organism>
<accession>A0A836KSQ1</accession>
<dbReference type="PANTHER" id="PTHR23310:SF62">
    <property type="entry name" value="ACYL-COA BINDING PROTEIN 1, ISOFORM A"/>
    <property type="match status" value="1"/>
</dbReference>
<name>A0A836KSQ1_9TRYP</name>
<evidence type="ECO:0000313" key="6">
    <source>
        <dbReference type="Proteomes" id="UP000673552"/>
    </source>
</evidence>
<gene>
    <name evidence="5" type="ORF">LSCM1_07597</name>
</gene>
<dbReference type="Gene3D" id="1.20.80.10">
    <property type="match status" value="1"/>
</dbReference>
<dbReference type="GO" id="GO:0006631">
    <property type="term" value="P:fatty acid metabolic process"/>
    <property type="evidence" value="ECO:0007669"/>
    <property type="project" value="TreeGrafter"/>
</dbReference>
<dbReference type="AlphaFoldDB" id="A0A836KSQ1"/>
<feature type="region of interest" description="Disordered" evidence="3">
    <location>
        <begin position="669"/>
        <end position="696"/>
    </location>
</feature>
<protein>
    <recommendedName>
        <fullName evidence="4">ACB domain-containing protein</fullName>
    </recommendedName>
</protein>
<proteinExistence type="inferred from homology"/>
<dbReference type="RefSeq" id="XP_067180807.1">
    <property type="nucleotide sequence ID" value="XM_067324962.1"/>
</dbReference>